<dbReference type="PANTHER" id="PTHR46328:SF30">
    <property type="entry name" value="OS04G0641500 PROTEIN"/>
    <property type="match status" value="1"/>
</dbReference>
<dbReference type="Proteomes" id="UP000036987">
    <property type="component" value="Unassembled WGS sequence"/>
</dbReference>
<dbReference type="EMBL" id="LFYR01001077">
    <property type="protein sequence ID" value="KMZ65049.1"/>
    <property type="molecule type" value="Genomic_DNA"/>
</dbReference>
<comment type="caution">
    <text evidence="2">The sequence shown here is derived from an EMBL/GenBank/DDBJ whole genome shotgun (WGS) entry which is preliminary data.</text>
</comment>
<reference evidence="3" key="1">
    <citation type="journal article" date="2016" name="Nature">
        <title>The genome of the seagrass Zostera marina reveals angiosperm adaptation to the sea.</title>
        <authorList>
            <person name="Olsen J.L."/>
            <person name="Rouze P."/>
            <person name="Verhelst B."/>
            <person name="Lin Y.-C."/>
            <person name="Bayer T."/>
            <person name="Collen J."/>
            <person name="Dattolo E."/>
            <person name="De Paoli E."/>
            <person name="Dittami S."/>
            <person name="Maumus F."/>
            <person name="Michel G."/>
            <person name="Kersting A."/>
            <person name="Lauritano C."/>
            <person name="Lohaus R."/>
            <person name="Toepel M."/>
            <person name="Tonon T."/>
            <person name="Vanneste K."/>
            <person name="Amirebrahimi M."/>
            <person name="Brakel J."/>
            <person name="Bostroem C."/>
            <person name="Chovatia M."/>
            <person name="Grimwood J."/>
            <person name="Jenkins J.W."/>
            <person name="Jueterbock A."/>
            <person name="Mraz A."/>
            <person name="Stam W.T."/>
            <person name="Tice H."/>
            <person name="Bornberg-Bauer E."/>
            <person name="Green P.J."/>
            <person name="Pearson G.A."/>
            <person name="Procaccini G."/>
            <person name="Duarte C.M."/>
            <person name="Schmutz J."/>
            <person name="Reusch T.B.H."/>
            <person name="Van de Peer Y."/>
        </authorList>
    </citation>
    <scope>NUCLEOTIDE SEQUENCE [LARGE SCALE GENOMIC DNA]</scope>
    <source>
        <strain evidence="3">cv. Finnish</strain>
    </source>
</reference>
<keyword evidence="3" id="KW-1185">Reference proteome</keyword>
<evidence type="ECO:0000256" key="1">
    <source>
        <dbReference type="SAM" id="MobiDB-lite"/>
    </source>
</evidence>
<feature type="region of interest" description="Disordered" evidence="1">
    <location>
        <begin position="1"/>
        <end position="38"/>
    </location>
</feature>
<evidence type="ECO:0000313" key="2">
    <source>
        <dbReference type="EMBL" id="KMZ65049.1"/>
    </source>
</evidence>
<evidence type="ECO:0008006" key="4">
    <source>
        <dbReference type="Google" id="ProtNLM"/>
    </source>
</evidence>
<organism evidence="2 3">
    <name type="scientific">Zostera marina</name>
    <name type="common">Eelgrass</name>
    <dbReference type="NCBI Taxonomy" id="29655"/>
    <lineage>
        <taxon>Eukaryota</taxon>
        <taxon>Viridiplantae</taxon>
        <taxon>Streptophyta</taxon>
        <taxon>Embryophyta</taxon>
        <taxon>Tracheophyta</taxon>
        <taxon>Spermatophyta</taxon>
        <taxon>Magnoliopsida</taxon>
        <taxon>Liliopsida</taxon>
        <taxon>Zosteraceae</taxon>
        <taxon>Zostera</taxon>
    </lineage>
</organism>
<dbReference type="PANTHER" id="PTHR46328">
    <property type="entry name" value="FAR-RED IMPAIRED RESPONSIVE (FAR1) FAMILY PROTEIN-RELATED"/>
    <property type="match status" value="1"/>
</dbReference>
<name>A0A0K9P7S5_ZOSMR</name>
<sequence>MDSGVSEVKGASPQDMTPEIEEQGQDFEQPSHTEKPKIGMMFNSIVEAEYMYYKYAGEKGFSVRKGSTRHSKQGLRKKTYVCLKEGS</sequence>
<accession>A0A0K9P7S5</accession>
<gene>
    <name evidence="2" type="ORF">ZOSMA_33G00800</name>
</gene>
<protein>
    <recommendedName>
        <fullName evidence="4">FAR1 domain-containing protein</fullName>
    </recommendedName>
</protein>
<proteinExistence type="predicted"/>
<dbReference type="AlphaFoldDB" id="A0A0K9P7S5"/>
<evidence type="ECO:0000313" key="3">
    <source>
        <dbReference type="Proteomes" id="UP000036987"/>
    </source>
</evidence>